<dbReference type="PANTHER" id="PTHR43355:SF2">
    <property type="entry name" value="FLAVIN REDUCTASE (NADPH)"/>
    <property type="match status" value="1"/>
</dbReference>
<dbReference type="GO" id="GO:0042602">
    <property type="term" value="F:riboflavin reductase (NADPH) activity"/>
    <property type="evidence" value="ECO:0007669"/>
    <property type="project" value="TreeGrafter"/>
</dbReference>
<dbReference type="InterPro" id="IPR051606">
    <property type="entry name" value="Polyketide_Oxido-like"/>
</dbReference>
<dbReference type="Pfam" id="PF13460">
    <property type="entry name" value="NAD_binding_10"/>
    <property type="match status" value="1"/>
</dbReference>
<evidence type="ECO:0000313" key="3">
    <source>
        <dbReference type="EMBL" id="CAG8298000.1"/>
    </source>
</evidence>
<feature type="domain" description="NAD(P)-binding" evidence="2">
    <location>
        <begin position="9"/>
        <end position="221"/>
    </location>
</feature>
<dbReference type="SUPFAM" id="SSF51735">
    <property type="entry name" value="NAD(P)-binding Rossmann-fold domains"/>
    <property type="match status" value="1"/>
</dbReference>
<dbReference type="EMBL" id="CAJVOS010000104">
    <property type="protein sequence ID" value="CAG8298000.1"/>
    <property type="molecule type" value="Genomic_DNA"/>
</dbReference>
<reference evidence="3" key="1">
    <citation type="submission" date="2021-07" db="EMBL/GenBank/DDBJ databases">
        <authorList>
            <person name="Branca A.L. A."/>
        </authorList>
    </citation>
    <scope>NUCLEOTIDE SEQUENCE</scope>
</reference>
<comment type="similarity">
    <text evidence="1">Belongs to the avfA family.</text>
</comment>
<dbReference type="OrthoDB" id="63935at2759"/>
<proteinExistence type="inferred from homology"/>
<evidence type="ECO:0000259" key="2">
    <source>
        <dbReference type="Pfam" id="PF13460"/>
    </source>
</evidence>
<protein>
    <recommendedName>
        <fullName evidence="2">NAD(P)-binding domain-containing protein</fullName>
    </recommendedName>
</protein>
<sequence>MSKTIAFLGASTGVGQAALAHTLAAGHQCIALCRDPSKLQKAFASYPTPNLKIVEGNAHDVAAVAQCLQVEDRLVDMIVTTIGAKPIPLKMTVDDPDVCKKGATTLLEALSQLRNIGVTGSPHIIACSTAGFSRFGRDIPLAMIPVYALFVRTPGSDKVVMEDRLVASGEKFTIVRPSHLTDGASDKTIRVGIEDPTNGPLSDVVGYSISREDAGKWLADNLVLHTDSRYLNKNVLITY</sequence>
<dbReference type="Proteomes" id="UP001153618">
    <property type="component" value="Unassembled WGS sequence"/>
</dbReference>
<evidence type="ECO:0000256" key="1">
    <source>
        <dbReference type="ARBA" id="ARBA00038376"/>
    </source>
</evidence>
<dbReference type="PANTHER" id="PTHR43355">
    <property type="entry name" value="FLAVIN REDUCTASE (NADPH)"/>
    <property type="match status" value="1"/>
</dbReference>
<name>A0A9W4IKV3_PENOL</name>
<dbReference type="Gene3D" id="3.40.50.720">
    <property type="entry name" value="NAD(P)-binding Rossmann-like Domain"/>
    <property type="match status" value="1"/>
</dbReference>
<evidence type="ECO:0000313" key="4">
    <source>
        <dbReference type="Proteomes" id="UP001153618"/>
    </source>
</evidence>
<keyword evidence="4" id="KW-1185">Reference proteome</keyword>
<dbReference type="GO" id="GO:0004074">
    <property type="term" value="F:biliverdin reductase [NAD(P)H] activity"/>
    <property type="evidence" value="ECO:0007669"/>
    <property type="project" value="TreeGrafter"/>
</dbReference>
<comment type="caution">
    <text evidence="3">The sequence shown here is derived from an EMBL/GenBank/DDBJ whole genome shotgun (WGS) entry which is preliminary data.</text>
</comment>
<accession>A0A9W4IKV3</accession>
<organism evidence="3 4">
    <name type="scientific">Penicillium olsonii</name>
    <dbReference type="NCBI Taxonomy" id="99116"/>
    <lineage>
        <taxon>Eukaryota</taxon>
        <taxon>Fungi</taxon>
        <taxon>Dikarya</taxon>
        <taxon>Ascomycota</taxon>
        <taxon>Pezizomycotina</taxon>
        <taxon>Eurotiomycetes</taxon>
        <taxon>Eurotiomycetidae</taxon>
        <taxon>Eurotiales</taxon>
        <taxon>Aspergillaceae</taxon>
        <taxon>Penicillium</taxon>
    </lineage>
</organism>
<dbReference type="AlphaFoldDB" id="A0A9W4IKV3"/>
<gene>
    <name evidence="3" type="ORF">POLS_LOCUS9843</name>
</gene>
<dbReference type="InterPro" id="IPR036291">
    <property type="entry name" value="NAD(P)-bd_dom_sf"/>
</dbReference>
<dbReference type="InterPro" id="IPR016040">
    <property type="entry name" value="NAD(P)-bd_dom"/>
</dbReference>